<evidence type="ECO:0000256" key="2">
    <source>
        <dbReference type="ARBA" id="ARBA00008092"/>
    </source>
</evidence>
<dbReference type="GO" id="GO:0000122">
    <property type="term" value="P:negative regulation of transcription by RNA polymerase II"/>
    <property type="evidence" value="ECO:0007669"/>
    <property type="project" value="TreeGrafter"/>
</dbReference>
<dbReference type="SMART" id="SM00399">
    <property type="entry name" value="ZnF_C4"/>
    <property type="match status" value="1"/>
</dbReference>
<dbReference type="GO" id="GO:0030154">
    <property type="term" value="P:cell differentiation"/>
    <property type="evidence" value="ECO:0007669"/>
    <property type="project" value="TreeGrafter"/>
</dbReference>
<reference evidence="20" key="1">
    <citation type="submission" date="2017-11" db="EMBL/GenBank/DDBJ databases">
        <title>The sensing device of the deep-sea amphipod.</title>
        <authorList>
            <person name="Kobayashi H."/>
            <person name="Nagahama T."/>
            <person name="Arai W."/>
            <person name="Sasagawa Y."/>
            <person name="Umeda M."/>
            <person name="Hayashi T."/>
            <person name="Nikaido I."/>
            <person name="Watanabe H."/>
            <person name="Oguri K."/>
            <person name="Kitazato H."/>
            <person name="Fujioka K."/>
            <person name="Kido Y."/>
            <person name="Takami H."/>
        </authorList>
    </citation>
    <scope>NUCLEOTIDE SEQUENCE</scope>
    <source>
        <tissue evidence="20">Whole body</tissue>
    </source>
</reference>
<proteinExistence type="evidence at transcript level"/>
<dbReference type="Gene3D" id="3.30.50.10">
    <property type="entry name" value="Erythroid Transcription Factor GATA-1, subunit A"/>
    <property type="match status" value="1"/>
</dbReference>
<dbReference type="SMART" id="SM00430">
    <property type="entry name" value="HOLI"/>
    <property type="match status" value="1"/>
</dbReference>
<dbReference type="AlphaFoldDB" id="A0A6A7FXL4"/>
<evidence type="ECO:0000256" key="4">
    <source>
        <dbReference type="ARBA" id="ARBA00022723"/>
    </source>
</evidence>
<feature type="compositionally biased region" description="Low complexity" evidence="17">
    <location>
        <begin position="291"/>
        <end position="304"/>
    </location>
</feature>
<dbReference type="InterPro" id="IPR050234">
    <property type="entry name" value="Nuclear_hormone_rcpt_NR1"/>
</dbReference>
<dbReference type="CDD" id="cd07161">
    <property type="entry name" value="NR_DBD_EcR"/>
    <property type="match status" value="1"/>
</dbReference>
<dbReference type="PROSITE" id="PS51843">
    <property type="entry name" value="NR_LBD"/>
    <property type="match status" value="1"/>
</dbReference>
<keyword evidence="4 16" id="KW-0479">Metal-binding</keyword>
<evidence type="ECO:0000256" key="5">
    <source>
        <dbReference type="ARBA" id="ARBA00022771"/>
    </source>
</evidence>
<dbReference type="InterPro" id="IPR035500">
    <property type="entry name" value="NHR-like_dom_sf"/>
</dbReference>
<evidence type="ECO:0000259" key="18">
    <source>
        <dbReference type="PROSITE" id="PS51030"/>
    </source>
</evidence>
<evidence type="ECO:0000256" key="7">
    <source>
        <dbReference type="ARBA" id="ARBA00023015"/>
    </source>
</evidence>
<organism evidence="20">
    <name type="scientific">Hirondellea gigas</name>
    <dbReference type="NCBI Taxonomy" id="1518452"/>
    <lineage>
        <taxon>Eukaryota</taxon>
        <taxon>Metazoa</taxon>
        <taxon>Ecdysozoa</taxon>
        <taxon>Arthropoda</taxon>
        <taxon>Crustacea</taxon>
        <taxon>Multicrustacea</taxon>
        <taxon>Malacostraca</taxon>
        <taxon>Eumalacostraca</taxon>
        <taxon>Peracarida</taxon>
        <taxon>Amphipoda</taxon>
        <taxon>Amphilochidea</taxon>
        <taxon>Lysianassida</taxon>
        <taxon>Lysianassidira</taxon>
        <taxon>Lysianassoidea</taxon>
        <taxon>Lysianassidae</taxon>
        <taxon>Hirondellea</taxon>
    </lineage>
</organism>
<dbReference type="PANTHER" id="PTHR24082">
    <property type="entry name" value="NUCLEAR HORMONE RECEPTOR"/>
    <property type="match status" value="1"/>
</dbReference>
<feature type="compositionally biased region" description="Basic and acidic residues" evidence="17">
    <location>
        <begin position="265"/>
        <end position="278"/>
    </location>
</feature>
<evidence type="ECO:0000256" key="17">
    <source>
        <dbReference type="SAM" id="MobiDB-lite"/>
    </source>
</evidence>
<feature type="region of interest" description="Disordered" evidence="17">
    <location>
        <begin position="137"/>
        <end position="175"/>
    </location>
</feature>
<dbReference type="EMBL" id="IACT01003484">
    <property type="protein sequence ID" value="LAC22725.1"/>
    <property type="molecule type" value="mRNA"/>
</dbReference>
<dbReference type="PANTHER" id="PTHR24082:SF507">
    <property type="entry name" value="BILE ACID RECEPTOR-RELATED"/>
    <property type="match status" value="1"/>
</dbReference>
<keyword evidence="6 16" id="KW-0862">Zinc</keyword>
<protein>
    <recommendedName>
        <fullName evidence="3">Ecdysone receptor</fullName>
    </recommendedName>
    <alternativeName>
        <fullName evidence="12">20-hydroxy-ecdysone receptor</fullName>
    </alternativeName>
    <alternativeName>
        <fullName evidence="13">EcRH</fullName>
    </alternativeName>
    <alternativeName>
        <fullName evidence="14">Ecdysteroid receptor</fullName>
    </alternativeName>
    <alternativeName>
        <fullName evidence="15">Nuclear receptor subfamily 1 group H member 1</fullName>
    </alternativeName>
</protein>
<dbReference type="FunFam" id="1.10.565.10:FF:000030">
    <property type="entry name" value="Ecdysone receptor (Isoform A)"/>
    <property type="match status" value="1"/>
</dbReference>
<name>A0A6A7FXL4_9CRUS</name>
<dbReference type="PRINTS" id="PR00047">
    <property type="entry name" value="STROIDFINGER"/>
</dbReference>
<evidence type="ECO:0000256" key="11">
    <source>
        <dbReference type="ARBA" id="ARBA00023242"/>
    </source>
</evidence>
<dbReference type="GO" id="GO:0035076">
    <property type="term" value="P:ecdysone receptor signaling pathway"/>
    <property type="evidence" value="ECO:0007669"/>
    <property type="project" value="InterPro"/>
</dbReference>
<feature type="domain" description="Nuclear receptor" evidence="18">
    <location>
        <begin position="182"/>
        <end position="257"/>
    </location>
</feature>
<evidence type="ECO:0000256" key="9">
    <source>
        <dbReference type="ARBA" id="ARBA00023163"/>
    </source>
</evidence>
<dbReference type="InterPro" id="IPR013088">
    <property type="entry name" value="Znf_NHR/GATA"/>
</dbReference>
<feature type="compositionally biased region" description="Polar residues" evidence="17">
    <location>
        <begin position="137"/>
        <end position="150"/>
    </location>
</feature>
<evidence type="ECO:0000256" key="13">
    <source>
        <dbReference type="ARBA" id="ARBA00030794"/>
    </source>
</evidence>
<dbReference type="GO" id="GO:0045944">
    <property type="term" value="P:positive regulation of transcription by RNA polymerase II"/>
    <property type="evidence" value="ECO:0007669"/>
    <property type="project" value="TreeGrafter"/>
</dbReference>
<dbReference type="PRINTS" id="PR00398">
    <property type="entry name" value="STRDHORMONER"/>
</dbReference>
<dbReference type="InterPro" id="IPR001628">
    <property type="entry name" value="Znf_hrmn_rcpt"/>
</dbReference>
<dbReference type="Gene3D" id="1.10.565.10">
    <property type="entry name" value="Retinoid X Receptor"/>
    <property type="match status" value="1"/>
</dbReference>
<evidence type="ECO:0000256" key="6">
    <source>
        <dbReference type="ARBA" id="ARBA00022833"/>
    </source>
</evidence>
<keyword evidence="10 16" id="KW-0675">Receptor</keyword>
<keyword evidence="8 16" id="KW-0238">DNA-binding</keyword>
<feature type="compositionally biased region" description="Polar residues" evidence="17">
    <location>
        <begin position="305"/>
        <end position="319"/>
    </location>
</feature>
<evidence type="ECO:0000256" key="14">
    <source>
        <dbReference type="ARBA" id="ARBA00033003"/>
    </source>
</evidence>
<feature type="compositionally biased region" description="Polar residues" evidence="17">
    <location>
        <begin position="628"/>
        <end position="640"/>
    </location>
</feature>
<evidence type="ECO:0000256" key="3">
    <source>
        <dbReference type="ARBA" id="ARBA00022052"/>
    </source>
</evidence>
<feature type="region of interest" description="Disordered" evidence="17">
    <location>
        <begin position="621"/>
        <end position="640"/>
    </location>
</feature>
<evidence type="ECO:0000256" key="12">
    <source>
        <dbReference type="ARBA" id="ARBA00029963"/>
    </source>
</evidence>
<accession>A0A6A7FXL4</accession>
<evidence type="ECO:0000256" key="16">
    <source>
        <dbReference type="RuleBase" id="RU004334"/>
    </source>
</evidence>
<feature type="compositionally biased region" description="Low complexity" evidence="17">
    <location>
        <begin position="156"/>
        <end position="168"/>
    </location>
</feature>
<dbReference type="Pfam" id="PF00104">
    <property type="entry name" value="Hormone_recep"/>
    <property type="match status" value="1"/>
</dbReference>
<dbReference type="GO" id="GO:0000978">
    <property type="term" value="F:RNA polymerase II cis-regulatory region sequence-specific DNA binding"/>
    <property type="evidence" value="ECO:0007669"/>
    <property type="project" value="TreeGrafter"/>
</dbReference>
<dbReference type="Pfam" id="PF00105">
    <property type="entry name" value="zf-C4"/>
    <property type="match status" value="1"/>
</dbReference>
<dbReference type="GO" id="GO:0090575">
    <property type="term" value="C:RNA polymerase II transcription regulator complex"/>
    <property type="evidence" value="ECO:0007669"/>
    <property type="project" value="TreeGrafter"/>
</dbReference>
<dbReference type="GO" id="GO:0035100">
    <property type="term" value="F:ecdysone binding"/>
    <property type="evidence" value="ECO:0007669"/>
    <property type="project" value="InterPro"/>
</dbReference>
<comment type="subcellular location">
    <subcellularLocation>
        <location evidence="1 16">Nucleus</location>
    </subcellularLocation>
</comment>
<evidence type="ECO:0000259" key="19">
    <source>
        <dbReference type="PROSITE" id="PS51843"/>
    </source>
</evidence>
<evidence type="ECO:0000313" key="20">
    <source>
        <dbReference type="EMBL" id="LAC22725.1"/>
    </source>
</evidence>
<dbReference type="FunFam" id="3.30.50.10:FF:000031">
    <property type="entry name" value="Ecdysone receptor A1"/>
    <property type="match status" value="1"/>
</dbReference>
<keyword evidence="5 16" id="KW-0863">Zinc-finger</keyword>
<dbReference type="PROSITE" id="PS00031">
    <property type="entry name" value="NUCLEAR_REC_DBD_1"/>
    <property type="match status" value="1"/>
</dbReference>
<dbReference type="GO" id="GO:0004879">
    <property type="term" value="F:nuclear receptor activity"/>
    <property type="evidence" value="ECO:0007669"/>
    <property type="project" value="InterPro"/>
</dbReference>
<dbReference type="GO" id="GO:0008270">
    <property type="term" value="F:zinc ion binding"/>
    <property type="evidence" value="ECO:0007669"/>
    <property type="project" value="UniProtKB-KW"/>
</dbReference>
<evidence type="ECO:0000256" key="1">
    <source>
        <dbReference type="ARBA" id="ARBA00004123"/>
    </source>
</evidence>
<dbReference type="InterPro" id="IPR001723">
    <property type="entry name" value="Nuclear_hrmn_rcpt"/>
</dbReference>
<comment type="similarity">
    <text evidence="2">Belongs to the nuclear hormone receptor family. NR1 subfamily.</text>
</comment>
<sequence>MASMRSPSSNLVSSNMVVTSPCISSSGLDVSFFGPSSTLNNNNYISSTSTSIANSSFSLFGAIDPLLLSTMNEVTCSEVTSSSPLPSDLEGLEPLGEHQLLPASLVDSPGLSSPDMLDSTCITLSNLRPHSAYSDVSSLSGRDDVSSPNSMLGGFDSSSMGNCSGMSGDSKKKKGMAPRQQEDLCLVCGDRASGYHYNALTCEGCKGFFRRSITKRAVYTCKYGNNCEIDMYMRRKCQECRFKKCISVGMREECVIPEVQCQIKREQKKAREKEKTKDVMSPSADSSSGNMMSPDTPMMSPSNSLVNSNSAMSPPSEQNTQEKTHDAIVNTLKAPMTEVSNTCPTFNSAPKVPSALFRVSGSNGSSSLDSNNDLYSLSNEQAEIINRLLYHQEAFEIPTAENITWYVSKEIEQIPLASIENKCMRISHITEMTIVTVQLIVEFAKRVPGFEGLRQNDQITLLKGCSSEIIMLRAARRYDVTTDSIVFGNNFPYKKEAYIKAGMVPKITDELFKFCSNMSLMSVDNAEYALLTAIVLFSDRSNLIEEEKVERIQEVYVRALRDYTDNKYRAPSGPKFAKLLSILTELRTLGFMNSEQCYTIKNDKFFPEFLRELWDVNKSDNDDEHHSQNLPSSGMHNDNL</sequence>
<keyword evidence="9 16" id="KW-0804">Transcription</keyword>
<keyword evidence="11 16" id="KW-0539">Nucleus</keyword>
<dbReference type="PROSITE" id="PS51030">
    <property type="entry name" value="NUCLEAR_REC_DBD_2"/>
    <property type="match status" value="1"/>
</dbReference>
<feature type="domain" description="NR LBD" evidence="19">
    <location>
        <begin position="380"/>
        <end position="619"/>
    </location>
</feature>
<evidence type="ECO:0000256" key="10">
    <source>
        <dbReference type="ARBA" id="ARBA00023170"/>
    </source>
</evidence>
<feature type="region of interest" description="Disordered" evidence="17">
    <location>
        <begin position="265"/>
        <end position="323"/>
    </location>
</feature>
<dbReference type="InterPro" id="IPR000536">
    <property type="entry name" value="Nucl_hrmn_rcpt_lig-bd"/>
</dbReference>
<dbReference type="SUPFAM" id="SSF57716">
    <property type="entry name" value="Glucocorticoid receptor-like (DNA-binding domain)"/>
    <property type="match status" value="1"/>
</dbReference>
<evidence type="ECO:0000256" key="15">
    <source>
        <dbReference type="ARBA" id="ARBA00033286"/>
    </source>
</evidence>
<dbReference type="SUPFAM" id="SSF48508">
    <property type="entry name" value="Nuclear receptor ligand-binding domain"/>
    <property type="match status" value="1"/>
</dbReference>
<dbReference type="InterPro" id="IPR003069">
    <property type="entry name" value="Ecdystd_rcpt"/>
</dbReference>
<dbReference type="PRINTS" id="PR01283">
    <property type="entry name" value="ECDYSTEROIDR"/>
</dbReference>
<keyword evidence="7 16" id="KW-0805">Transcription regulation</keyword>
<evidence type="ECO:0000256" key="8">
    <source>
        <dbReference type="ARBA" id="ARBA00023125"/>
    </source>
</evidence>